<dbReference type="InterPro" id="IPR013662">
    <property type="entry name" value="RIH_assoc-dom"/>
</dbReference>
<comment type="caution">
    <text evidence="14">The sequence shown here is derived from an EMBL/GenBank/DDBJ whole genome shotgun (WGS) entry which is preliminary data.</text>
</comment>
<feature type="transmembrane region" description="Helical" evidence="12">
    <location>
        <begin position="2830"/>
        <end position="2857"/>
    </location>
</feature>
<feature type="transmembrane region" description="Helical" evidence="12">
    <location>
        <begin position="2975"/>
        <end position="2997"/>
    </location>
</feature>
<evidence type="ECO:0000313" key="14">
    <source>
        <dbReference type="EMBL" id="GMH86844.1"/>
    </source>
</evidence>
<proteinExistence type="predicted"/>
<keyword evidence="4" id="KW-0677">Repeat</keyword>
<dbReference type="Gene3D" id="1.10.287.70">
    <property type="match status" value="1"/>
</dbReference>
<evidence type="ECO:0000256" key="8">
    <source>
        <dbReference type="ARBA" id="ARBA00023286"/>
    </source>
</evidence>
<dbReference type="GO" id="GO:0005262">
    <property type="term" value="F:calcium channel activity"/>
    <property type="evidence" value="ECO:0007669"/>
    <property type="project" value="InterPro"/>
</dbReference>
<dbReference type="InterPro" id="IPR027359">
    <property type="entry name" value="Volt_channel_dom_sf"/>
</dbReference>
<feature type="region of interest" description="Disordered" evidence="11">
    <location>
        <begin position="333"/>
        <end position="399"/>
    </location>
</feature>
<evidence type="ECO:0000256" key="11">
    <source>
        <dbReference type="SAM" id="MobiDB-lite"/>
    </source>
</evidence>
<dbReference type="InterPro" id="IPR000699">
    <property type="entry name" value="RIH_dom"/>
</dbReference>
<dbReference type="InterPro" id="IPR016093">
    <property type="entry name" value="MIR_motif"/>
</dbReference>
<dbReference type="Pfam" id="PF00520">
    <property type="entry name" value="Ion_trans"/>
    <property type="match status" value="2"/>
</dbReference>
<dbReference type="Pfam" id="PF01365">
    <property type="entry name" value="RYDR_ITPR"/>
    <property type="match status" value="2"/>
</dbReference>
<feature type="compositionally biased region" description="Low complexity" evidence="11">
    <location>
        <begin position="333"/>
        <end position="352"/>
    </location>
</feature>
<organism evidence="14 15">
    <name type="scientific">Triparma verrucosa</name>
    <dbReference type="NCBI Taxonomy" id="1606542"/>
    <lineage>
        <taxon>Eukaryota</taxon>
        <taxon>Sar</taxon>
        <taxon>Stramenopiles</taxon>
        <taxon>Ochrophyta</taxon>
        <taxon>Bolidophyceae</taxon>
        <taxon>Parmales</taxon>
        <taxon>Triparmaceae</taxon>
        <taxon>Triparma</taxon>
    </lineage>
</organism>
<feature type="transmembrane region" description="Helical" evidence="12">
    <location>
        <begin position="2770"/>
        <end position="2789"/>
    </location>
</feature>
<dbReference type="PANTHER" id="PTHR13715">
    <property type="entry name" value="RYANODINE RECEPTOR AND IP3 RECEPTOR"/>
    <property type="match status" value="1"/>
</dbReference>
<comment type="subcellular location">
    <subcellularLocation>
        <location evidence="1">Endomembrane system</location>
        <topology evidence="1">Multi-pass membrane protein</topology>
    </subcellularLocation>
</comment>
<dbReference type="InterPro" id="IPR005821">
    <property type="entry name" value="Ion_trans_dom"/>
</dbReference>
<gene>
    <name evidence="14" type="ORF">TrVE_jg1961</name>
</gene>
<dbReference type="SUPFAM" id="SSF100909">
    <property type="entry name" value="IP3 receptor type 1 binding core, domain 2"/>
    <property type="match status" value="1"/>
</dbReference>
<evidence type="ECO:0000256" key="12">
    <source>
        <dbReference type="SAM" id="Phobius"/>
    </source>
</evidence>
<evidence type="ECO:0000256" key="9">
    <source>
        <dbReference type="ARBA" id="ARBA00023303"/>
    </source>
</evidence>
<feature type="compositionally biased region" description="Low complexity" evidence="11">
    <location>
        <begin position="1118"/>
        <end position="1127"/>
    </location>
</feature>
<evidence type="ECO:0000256" key="6">
    <source>
        <dbReference type="ARBA" id="ARBA00023065"/>
    </source>
</evidence>
<feature type="transmembrane region" description="Helical" evidence="12">
    <location>
        <begin position="2715"/>
        <end position="2743"/>
    </location>
</feature>
<dbReference type="PANTHER" id="PTHR13715:SF99">
    <property type="entry name" value="INOSITOL 1,4,5-TRISPHOSPHATE RECEPTOR-LIKE PROTEIN A"/>
    <property type="match status" value="1"/>
</dbReference>
<feature type="region of interest" description="Disordered" evidence="11">
    <location>
        <begin position="1140"/>
        <end position="1159"/>
    </location>
</feature>
<feature type="region of interest" description="Disordered" evidence="11">
    <location>
        <begin position="1"/>
        <end position="26"/>
    </location>
</feature>
<keyword evidence="3 12" id="KW-0812">Transmembrane</keyword>
<keyword evidence="9" id="KW-0407">Ion channel</keyword>
<sequence length="3134" mass="355117">MSSPFRPASSRPVHEPVEDAPEDEEGTSVLENVKYGDQVYFQMSTPVGGFMHIDKCFSRVGFQTSIEGTDVANFDECLFVVTPMLNYDSKQQAAMLARTGSKLGGDGDASGEEAMLQARLKQEDEQNRKLLAKCDKPPGDGSEELRYGQIIQLKHISTGKFLSGNSITAQVEKSCLRLSLSDGDDNCHFKLMPRFKVRHEGSSAYFTDLLILESVALDGYSLHVSNQPYDKEETPPLINEMSLSNESSSLKIMKFNKSDYKLQSEVYHTNTDFFRFYHPETESFLSASCDIKKNSKPLPKVTTVDGKMYDPVDMGLNNFSKLEKKSSSRRTTLSKVKSVITGGSSGSSLSTVAEGDSRLDPPEASGVFKDSAKGVASIPQLPNHRPYLRKLNDPSNPMSEANLSAKSVFAFETGGRKASTAVTWETPDVRIRHIPSGMYLYVYPTPVERPIDANDNTASLYWTGLTSDPKFYNKTLFTLRATDNQEEHIPKIQMALRLEHDIKRNGEKITLHMTSTRKHKDLLAKRTELESKSLDVCFSEEKGDNDALTLQPMDRNGPFCSKLLWMLSTMETLRSFRRRMEQPGAEDQIHIRRNDITQTCAAIADIIYRADTFYDQAEHDKMKGLRSYRPQNALRFSNPSSVQFQNIARSVKLMDALFDVASSPNAVNDAVKKRGSGAMLSLEEDEKTGKFKDKAFDQISSVVKLAWHGLVMLFQGNRACEQYFANQPGWINPGVMNQIADPVGAAVAFNKLITSNKVLLETKVDSAIIEKFIELIKKRGPQERLMRFFSAICVCVDVNVLSNQETCLNQLLVDEGNKDQILFEIKTSEAGRPQYQKINSDKEDIPEAYLGKNEVNQAGGYKSVRVVWEKITKLKDLKFPAGNGNHSCTVEDFFRILNLDPSQLKPNEKQHYQAANYVLAQIELFESMCYGRSYNCIFKLQTMFPYTMTMGLIANEDLPDCVRNVFIKLMHRLWVDRYPHAPNCGRPQLPDLAWVASDLKMRGIEDNGALPCFDLGDYHPLRLETDEFLKMSTHTKFFLLRDFVNGYLKQMGGSQGIGNKDKNELTTSILLMASDLMSFGFFATKGKVKDFLGPLINVLDGRGDRIVKKEIKERSESDTSMTSNTSTNPLHAMEIEGGDEENQVTAADTSSSSPGGSKRQEKIQAFFDVHKARMAVGRQRYDSDNPDAVRVMNCKINMFQVLGKVANMRANFRIQRFLYQFYQACQEGNIIVGSDGQIKAEYFQAFEELFTSEDGAAMDMAKMSGDQPMDTYCLDLMLYRKDELYMSSLSFMRRRFGQRKALLGFLPKVTLLPSHRLPVFTDFKMLDQDLQQLRYFIRSYEVWGVRSKSSGLDQETYLRVCLTLDNLYNFVYADSETNHSPCTDEERDRDTRQYLAKCNRAILEREKDKVPNRPDASSPADLLRLSKLAPSKIRARKQLAPNKLHQALLRNMGMAREVLFHGVEIDYEIMRKMVKMTKMTSEDKIEVDTKESENRLFNVCLKVVNVLAAFVDGDPSNQAILFGKLGLLQSKMSRGFNIWDVVISIFENNVDLSERCPVELFIKFANLVEKSNYSSRHIDFFLNLVEPDKSVGSRVIVRNQNLAIKALTDPQFTKTLLLEPPASSSKSLEELENEELFHLKSLELLALCAKGRNSYAGAKAQSLVDLGRISHYLASNAKQSGNKRKLATVLLTFATNVYVETPLRDSQLAESKDMWGILVIASNLASQTWKESQRALNEGSIGVEEYELLFACLNLLKAFFVTTYTKEANTKRIESASKVIEAAMEFMTRSRFVESDMNQGAATLGMSNADIVNRVKVLSETVLGILKEGEGPAEEEDPFEDKVMPMVLRKQKYAEEQAGTDSDYSEDALRKLMREDFQAYLEKCMNCLLKSDSAAHAMDLKEQQYLSTLEEVEERTDPLMLEYLQAATDVATYDGKDFEEKKRRGVDEDDGETIFERMRAGIMWRCQLLYTLLMSGPMLGVILFLTFIAAFATIYQMALNKDIVVLAVLEYVISWFFIIELGIRIFTYVILHGEFDNFLMDPLNIIDIFVVIVDCFLMIAGDNAEGDVGGLVKGLRSARGFRLLRLLRALRAMRGVPPVHKMTHEEASKDARSVKISLAELCMRQLTFIRSNIETNSVKFEANLIEAFSVLSLHLEKYERRTHMELKGCEPNPLDLLDSTEEEIQDERDSQYVGEQRMVMELDAAEVICLTLCSAESERVQDEAFRLGKNMLNRGFTEGQDKFLQFFTNKDPESLFFFAIRDRIRACRHALTDYTTAKEINEASAEKLKAPCEQILQIFNFMAQLCEGHNLETQNILREQPYALKTCNLFEESLDFVVLQGKNMAEVRQMNSFEAELLESTLGFLVESMQGPCGGNQDFLIRNPKVLDVCKNVLSCPFKNITDSSLKWRLYHLSTGVMCAMLESRGHNLDCHQLLIQSLPYDLVMTGLSEVAKMETKLGYLRNGKVPKDKEDLTYDEKQLEKMGIHAFYDSYNTLYWANDNVHDEWSAKAKISGPEKEEADRWRDELFADLRNSLDGMRRDLFTIINSLREVRCRDGNAFMEEHERIVLQTSKGRPPSGDDPTIQYNTNVRTIEIYWQDFVHKVQFTLPDEWPGFSDASKNQFIAGADLSNAEARAKSLIEKYEELYDEMSDQFRLGQSRIYRLLAENYMSLKKLTYLVVIALNFNIMISPFESLEEVNIYNDLVAAHLTAGEKATAIMGLAALTGYGICLLYLSISFGPLAFRRSNARRREMKKENDAKKENKISSTDLGVVTTWLGVLAFYAALAYIHKINDYGLSTDTYVKFGAILAYLSAPWVLRHYLVIPNSKVLSFYCAAYDTVTYGPVFTHLLLMVTILVGMDKSFWFTFTLLDCLNMSELLAATIKSVTQPISQLAQTFALFIVVICCYTAIAFFLFGNSQFVLDDDDDADQACTTLIECFLFSLYVGLREGDMDAVLADADVADPTVWRNRMLYDITFFVVLGVLLFDVVTGVILDTFGELREEVNDRADKMENETYISGITREKIEELEGNAVDFTQVNQQQQDKWNYLYFLIYLNNKEPSEMNGAESYVSKAVADEDTCWLPQKTCWAMQMSGASADDELSPEEMMEEQVAKLESVEKSVQALVAKLEEAEEV</sequence>
<evidence type="ECO:0000256" key="1">
    <source>
        <dbReference type="ARBA" id="ARBA00004127"/>
    </source>
</evidence>
<evidence type="ECO:0000256" key="10">
    <source>
        <dbReference type="SAM" id="Coils"/>
    </source>
</evidence>
<dbReference type="Pfam" id="PF08709">
    <property type="entry name" value="Ins145_P3_rec"/>
    <property type="match status" value="1"/>
</dbReference>
<feature type="transmembrane region" description="Helical" evidence="12">
    <location>
        <begin position="2801"/>
        <end position="2818"/>
    </location>
</feature>
<dbReference type="InterPro" id="IPR035910">
    <property type="entry name" value="RyR/IP3R_RIH_dom_sf"/>
</dbReference>
<dbReference type="InterPro" id="IPR014821">
    <property type="entry name" value="Ins145_P3_rcpt"/>
</dbReference>
<dbReference type="SUPFAM" id="SSF82109">
    <property type="entry name" value="MIR domain"/>
    <property type="match status" value="1"/>
</dbReference>
<feature type="coiled-coil region" evidence="10">
    <location>
        <begin position="3107"/>
        <end position="3134"/>
    </location>
</feature>
<keyword evidence="15" id="KW-1185">Reference proteome</keyword>
<feature type="transmembrane region" description="Helical" evidence="12">
    <location>
        <begin position="2003"/>
        <end position="2031"/>
    </location>
</feature>
<keyword evidence="5 12" id="KW-1133">Transmembrane helix</keyword>
<dbReference type="Proteomes" id="UP001165160">
    <property type="component" value="Unassembled WGS sequence"/>
</dbReference>
<keyword evidence="6" id="KW-0406">Ion transport</keyword>
<evidence type="ECO:0000256" key="5">
    <source>
        <dbReference type="ARBA" id="ARBA00022989"/>
    </source>
</evidence>
<dbReference type="Gene3D" id="1.20.120.350">
    <property type="entry name" value="Voltage-gated potassium channels. Chain C"/>
    <property type="match status" value="1"/>
</dbReference>
<keyword evidence="7 12" id="KW-0472">Membrane</keyword>
<dbReference type="InterPro" id="IPR015925">
    <property type="entry name" value="Ryanodine_IP3_receptor"/>
</dbReference>
<feature type="coiled-coil region" evidence="10">
    <location>
        <begin position="2994"/>
        <end position="3045"/>
    </location>
</feature>
<dbReference type="Pfam" id="PF08454">
    <property type="entry name" value="RIH_assoc"/>
    <property type="match status" value="1"/>
</dbReference>
<feature type="transmembrane region" description="Helical" evidence="12">
    <location>
        <begin position="1968"/>
        <end position="1991"/>
    </location>
</feature>
<evidence type="ECO:0000256" key="7">
    <source>
        <dbReference type="ARBA" id="ARBA00023136"/>
    </source>
</evidence>
<dbReference type="EMBL" id="BRXX01000065">
    <property type="protein sequence ID" value="GMH86844.1"/>
    <property type="molecule type" value="Genomic_DNA"/>
</dbReference>
<keyword evidence="10" id="KW-0175">Coiled coil</keyword>
<dbReference type="GO" id="GO:0016020">
    <property type="term" value="C:membrane"/>
    <property type="evidence" value="ECO:0007669"/>
    <property type="project" value="InterPro"/>
</dbReference>
<dbReference type="Gene3D" id="2.80.10.50">
    <property type="match status" value="2"/>
</dbReference>
<accession>A0A9W7BH94</accession>
<dbReference type="InterPro" id="IPR036300">
    <property type="entry name" value="MIR_dom_sf"/>
</dbReference>
<evidence type="ECO:0000256" key="3">
    <source>
        <dbReference type="ARBA" id="ARBA00022692"/>
    </source>
</evidence>
<evidence type="ECO:0000313" key="15">
    <source>
        <dbReference type="Proteomes" id="UP001165160"/>
    </source>
</evidence>
<feature type="region of interest" description="Disordered" evidence="11">
    <location>
        <begin position="1110"/>
        <end position="1131"/>
    </location>
</feature>
<keyword evidence="2" id="KW-0813">Transport</keyword>
<dbReference type="SUPFAM" id="SSF81324">
    <property type="entry name" value="Voltage-gated potassium channels"/>
    <property type="match status" value="1"/>
</dbReference>
<evidence type="ECO:0000256" key="4">
    <source>
        <dbReference type="ARBA" id="ARBA00022737"/>
    </source>
</evidence>
<feature type="compositionally biased region" description="Polar residues" evidence="11">
    <location>
        <begin position="1143"/>
        <end position="1155"/>
    </location>
</feature>
<dbReference type="GO" id="GO:0012505">
    <property type="term" value="C:endomembrane system"/>
    <property type="evidence" value="ECO:0007669"/>
    <property type="project" value="UniProtKB-SubCell"/>
</dbReference>
<keyword evidence="8" id="KW-1071">Ligand-gated ion channel</keyword>
<dbReference type="PROSITE" id="PS50919">
    <property type="entry name" value="MIR"/>
    <property type="match status" value="1"/>
</dbReference>
<evidence type="ECO:0000259" key="13">
    <source>
        <dbReference type="PROSITE" id="PS50919"/>
    </source>
</evidence>
<feature type="transmembrane region" description="Helical" evidence="12">
    <location>
        <begin position="2893"/>
        <end position="2915"/>
    </location>
</feature>
<evidence type="ECO:0000256" key="2">
    <source>
        <dbReference type="ARBA" id="ARBA00022448"/>
    </source>
</evidence>
<name>A0A9W7BH94_9STRA</name>
<reference evidence="15" key="1">
    <citation type="journal article" date="2023" name="Commun. Biol.">
        <title>Genome analysis of Parmales, the sister group of diatoms, reveals the evolutionary specialization of diatoms from phago-mixotrophs to photoautotrophs.</title>
        <authorList>
            <person name="Ban H."/>
            <person name="Sato S."/>
            <person name="Yoshikawa S."/>
            <person name="Yamada K."/>
            <person name="Nakamura Y."/>
            <person name="Ichinomiya M."/>
            <person name="Sato N."/>
            <person name="Blanc-Mathieu R."/>
            <person name="Endo H."/>
            <person name="Kuwata A."/>
            <person name="Ogata H."/>
        </authorList>
    </citation>
    <scope>NUCLEOTIDE SEQUENCE [LARGE SCALE GENOMIC DNA]</scope>
    <source>
        <strain evidence="15">NIES 3699</strain>
    </source>
</reference>
<feature type="domain" description="MIR" evidence="13">
    <location>
        <begin position="142"/>
        <end position="194"/>
    </location>
</feature>
<protein>
    <recommendedName>
        <fullName evidence="13">MIR domain-containing protein</fullName>
    </recommendedName>
</protein>